<dbReference type="Pfam" id="PF00023">
    <property type="entry name" value="Ank"/>
    <property type="match status" value="1"/>
</dbReference>
<dbReference type="InterPro" id="IPR036770">
    <property type="entry name" value="Ankyrin_rpt-contain_sf"/>
</dbReference>
<feature type="repeat" description="ANK" evidence="3">
    <location>
        <begin position="786"/>
        <end position="818"/>
    </location>
</feature>
<keyword evidence="7" id="KW-1185">Reference proteome</keyword>
<feature type="repeat" description="ANK" evidence="3">
    <location>
        <begin position="655"/>
        <end position="687"/>
    </location>
</feature>
<feature type="repeat" description="ANK" evidence="3">
    <location>
        <begin position="852"/>
        <end position="884"/>
    </location>
</feature>
<feature type="repeat" description="ANK" evidence="3">
    <location>
        <begin position="589"/>
        <end position="621"/>
    </location>
</feature>
<dbReference type="SUPFAM" id="SSF48403">
    <property type="entry name" value="Ankyrin repeat"/>
    <property type="match status" value="2"/>
</dbReference>
<feature type="repeat" description="ANK" evidence="3">
    <location>
        <begin position="724"/>
        <end position="753"/>
    </location>
</feature>
<feature type="repeat" description="ANK" evidence="3">
    <location>
        <begin position="754"/>
        <end position="786"/>
    </location>
</feature>
<evidence type="ECO:0000313" key="7">
    <source>
        <dbReference type="Proteomes" id="UP000772434"/>
    </source>
</evidence>
<evidence type="ECO:0000259" key="5">
    <source>
        <dbReference type="Pfam" id="PF24883"/>
    </source>
</evidence>
<evidence type="ECO:0000313" key="6">
    <source>
        <dbReference type="EMBL" id="KAF9063866.1"/>
    </source>
</evidence>
<dbReference type="EMBL" id="JADNRY010000136">
    <property type="protein sequence ID" value="KAF9063866.1"/>
    <property type="molecule type" value="Genomic_DNA"/>
</dbReference>
<dbReference type="InterPro" id="IPR027417">
    <property type="entry name" value="P-loop_NTPase"/>
</dbReference>
<name>A0A9P5PI79_9AGAR</name>
<sequence>MKHTQRVSESEGLEENVNLSMFSGASNLSVHDSTFTNVAGDYNIITKNNYNYNYNWKPINIVEIRNWLKAPDPSTNFVSACDKKTSGTGEWIFSQQEYIQWCQGPAGLLWIQGKVGSGKTILSSTIIENLKANPAVKCYYYYFDNRDNLKTKTNARGLLQSLLLQMATRTEGGAHPALHELYTTHKQGSMEPTTKELSSMLVAVAKDLSPAFLILDAMDECSEANDVFKHLALLKDKLCIAVTSRYNAESSYGVSWSIHLDQAGRDFHRDVSSYLKDKLSHRQLKPDLFTEIVNSLTKGAQGQFRWVDCQVTVLQRCATPKAIRDALKKLPKTLEETYTVAIERLKTIQLLMWLAYAFKPLSIAAVTEILAVDLDAQEFDPDARTYDILDSTLITVNGEKVVQLAHNSVKEFLTQIQGQNYLRKLVEINEHLAHSTICQTCLIYLLQFDSEKIYNFWWDYPLAEYAAEYWPLHMERLQTELPESEHAKNLALALVKDSSAMQFVNWIRIHAPDQEDSYEAYKPSLHPSKISTPLLQSLTEYLLVGNMADVNAKGGRYGNALQAGAIQGNKDIVQLLLAHKADVNAQGGEYGNALQAASSKGDKSIVQLLLEHRADVNVQGGKYGNALQAAACDGSKGTVQILLENNADVNAQGGQYGSALQAAASQGDKDIVQLLLEHKADVNAQGGVYGNALQAAAIKGNKDTAQLLLEHRADVNAQGGVYGNALQAAAIKGNKDIVQLLLEMNADVTVQGGRYWSALHAAAYQGGKDIVQLLLEHKADVNLQGKYGSALQVATYRRNTDIVRLLLENKADVNLQGERCVYALQAAACDGMKDIVQILLEHGADVNAQGGTHGNALQVAALEGNLHIVQVLLEHKADVNAQGGEYGSALQAASRTGRMDIVQLLLEHKADVNAQGERMGLLLEHKADVNMPGGCYGNALQAAALQRKKDIVQLLLEHRADVNMQGGYYGTALQAASFQGTEDIVQLLLKHKADINLQGGEFRNALQAAAYGRNKHKKKKKKKKKKQKIVQLLLEHKTLQYH</sequence>
<dbReference type="PROSITE" id="PS50088">
    <property type="entry name" value="ANK_REPEAT"/>
    <property type="match status" value="9"/>
</dbReference>
<feature type="domain" description="GPI inositol-deacylase winged helix" evidence="4">
    <location>
        <begin position="345"/>
        <end position="415"/>
    </location>
</feature>
<dbReference type="SMART" id="SM00248">
    <property type="entry name" value="ANK"/>
    <property type="match status" value="14"/>
</dbReference>
<gene>
    <name evidence="6" type="ORF">BDP27DRAFT_1334403</name>
</gene>
<dbReference type="Pfam" id="PF24883">
    <property type="entry name" value="NPHP3_N"/>
    <property type="match status" value="1"/>
</dbReference>
<keyword evidence="1" id="KW-0677">Repeat</keyword>
<protein>
    <submittedName>
        <fullName evidence="6">Ankyrin repeat-containing domain protein</fullName>
    </submittedName>
</protein>
<dbReference type="Pfam" id="PF12796">
    <property type="entry name" value="Ank_2"/>
    <property type="match status" value="5"/>
</dbReference>
<keyword evidence="2 3" id="KW-0040">ANK repeat</keyword>
<dbReference type="InterPro" id="IPR054471">
    <property type="entry name" value="GPIID_WHD"/>
</dbReference>
<accession>A0A9P5PI79</accession>
<dbReference type="OrthoDB" id="4772757at2759"/>
<comment type="caution">
    <text evidence="6">The sequence shown here is derived from an EMBL/GenBank/DDBJ whole genome shotgun (WGS) entry which is preliminary data.</text>
</comment>
<evidence type="ECO:0000259" key="4">
    <source>
        <dbReference type="Pfam" id="PF22939"/>
    </source>
</evidence>
<dbReference type="Pfam" id="PF22939">
    <property type="entry name" value="WHD_GPIID"/>
    <property type="match status" value="1"/>
</dbReference>
<evidence type="ECO:0000256" key="2">
    <source>
        <dbReference type="ARBA" id="ARBA00023043"/>
    </source>
</evidence>
<dbReference type="PANTHER" id="PTHR24198:SF165">
    <property type="entry name" value="ANKYRIN REPEAT-CONTAINING PROTEIN-RELATED"/>
    <property type="match status" value="1"/>
</dbReference>
<feature type="domain" description="Nephrocystin 3-like N-terminal" evidence="5">
    <location>
        <begin position="87"/>
        <end position="245"/>
    </location>
</feature>
<dbReference type="Gene3D" id="1.25.40.20">
    <property type="entry name" value="Ankyrin repeat-containing domain"/>
    <property type="match status" value="4"/>
</dbReference>
<dbReference type="InterPro" id="IPR002110">
    <property type="entry name" value="Ankyrin_rpt"/>
</dbReference>
<dbReference type="InterPro" id="IPR056884">
    <property type="entry name" value="NPHP3-like_N"/>
</dbReference>
<dbReference type="AlphaFoldDB" id="A0A9P5PI79"/>
<dbReference type="PRINTS" id="PR01415">
    <property type="entry name" value="ANKYRIN"/>
</dbReference>
<dbReference type="PROSITE" id="PS50297">
    <property type="entry name" value="ANK_REP_REGION"/>
    <property type="match status" value="5"/>
</dbReference>
<feature type="repeat" description="ANK" evidence="3">
    <location>
        <begin position="885"/>
        <end position="917"/>
    </location>
</feature>
<feature type="repeat" description="ANK" evidence="3">
    <location>
        <begin position="968"/>
        <end position="1000"/>
    </location>
</feature>
<dbReference type="SUPFAM" id="SSF52540">
    <property type="entry name" value="P-loop containing nucleoside triphosphate hydrolases"/>
    <property type="match status" value="1"/>
</dbReference>
<evidence type="ECO:0000256" key="3">
    <source>
        <dbReference type="PROSITE-ProRule" id="PRU00023"/>
    </source>
</evidence>
<feature type="repeat" description="ANK" evidence="3">
    <location>
        <begin position="823"/>
        <end position="851"/>
    </location>
</feature>
<evidence type="ECO:0000256" key="1">
    <source>
        <dbReference type="ARBA" id="ARBA00022737"/>
    </source>
</evidence>
<proteinExistence type="predicted"/>
<dbReference type="PANTHER" id="PTHR24198">
    <property type="entry name" value="ANKYRIN REPEAT AND PROTEIN KINASE DOMAIN-CONTAINING PROTEIN"/>
    <property type="match status" value="1"/>
</dbReference>
<reference evidence="6" key="1">
    <citation type="submission" date="2020-11" db="EMBL/GenBank/DDBJ databases">
        <authorList>
            <consortium name="DOE Joint Genome Institute"/>
            <person name="Ahrendt S."/>
            <person name="Riley R."/>
            <person name="Andreopoulos W."/>
            <person name="Labutti K."/>
            <person name="Pangilinan J."/>
            <person name="Ruiz-Duenas F.J."/>
            <person name="Barrasa J.M."/>
            <person name="Sanchez-Garcia M."/>
            <person name="Camarero S."/>
            <person name="Miyauchi S."/>
            <person name="Serrano A."/>
            <person name="Linde D."/>
            <person name="Babiker R."/>
            <person name="Drula E."/>
            <person name="Ayuso-Fernandez I."/>
            <person name="Pacheco R."/>
            <person name="Padilla G."/>
            <person name="Ferreira P."/>
            <person name="Barriuso J."/>
            <person name="Kellner H."/>
            <person name="Castanera R."/>
            <person name="Alfaro M."/>
            <person name="Ramirez L."/>
            <person name="Pisabarro A.G."/>
            <person name="Kuo A."/>
            <person name="Tritt A."/>
            <person name="Lipzen A."/>
            <person name="He G."/>
            <person name="Yan M."/>
            <person name="Ng V."/>
            <person name="Cullen D."/>
            <person name="Martin F."/>
            <person name="Rosso M.-N."/>
            <person name="Henrissat B."/>
            <person name="Hibbett D."/>
            <person name="Martinez A.T."/>
            <person name="Grigoriev I.V."/>
        </authorList>
    </citation>
    <scope>NUCLEOTIDE SEQUENCE</scope>
    <source>
        <strain evidence="6">AH 40177</strain>
    </source>
</reference>
<dbReference type="Proteomes" id="UP000772434">
    <property type="component" value="Unassembled WGS sequence"/>
</dbReference>
<dbReference type="Gene3D" id="3.40.50.300">
    <property type="entry name" value="P-loop containing nucleotide triphosphate hydrolases"/>
    <property type="match status" value="1"/>
</dbReference>
<organism evidence="6 7">
    <name type="scientific">Rhodocollybia butyracea</name>
    <dbReference type="NCBI Taxonomy" id="206335"/>
    <lineage>
        <taxon>Eukaryota</taxon>
        <taxon>Fungi</taxon>
        <taxon>Dikarya</taxon>
        <taxon>Basidiomycota</taxon>
        <taxon>Agaricomycotina</taxon>
        <taxon>Agaricomycetes</taxon>
        <taxon>Agaricomycetidae</taxon>
        <taxon>Agaricales</taxon>
        <taxon>Marasmiineae</taxon>
        <taxon>Omphalotaceae</taxon>
        <taxon>Rhodocollybia</taxon>
    </lineage>
</organism>